<name>A0A1G5INK1_9HYPH</name>
<keyword evidence="4" id="KW-1185">Reference proteome</keyword>
<dbReference type="CDD" id="cd00371">
    <property type="entry name" value="HMA"/>
    <property type="match status" value="1"/>
</dbReference>
<dbReference type="EMBL" id="FMVJ01000006">
    <property type="protein sequence ID" value="SCY77705.1"/>
    <property type="molecule type" value="Genomic_DNA"/>
</dbReference>
<dbReference type="Pfam" id="PF00403">
    <property type="entry name" value="HMA"/>
    <property type="match status" value="1"/>
</dbReference>
<keyword evidence="1" id="KW-0479">Metal-binding</keyword>
<dbReference type="PROSITE" id="PS50846">
    <property type="entry name" value="HMA_2"/>
    <property type="match status" value="1"/>
</dbReference>
<reference evidence="3 4" key="1">
    <citation type="submission" date="2016-10" db="EMBL/GenBank/DDBJ databases">
        <authorList>
            <person name="de Groot N.N."/>
        </authorList>
    </citation>
    <scope>NUCLEOTIDE SEQUENCE [LARGE SCALE GENOMIC DNA]</scope>
    <source>
        <strain evidence="3 4">CGMCC 1.7666</strain>
    </source>
</reference>
<dbReference type="InterPro" id="IPR017969">
    <property type="entry name" value="Heavy-metal-associated_CS"/>
</dbReference>
<dbReference type="OrthoDB" id="9801832at2"/>
<dbReference type="SUPFAM" id="SSF55008">
    <property type="entry name" value="HMA, heavy metal-associated domain"/>
    <property type="match status" value="1"/>
</dbReference>
<evidence type="ECO:0000259" key="2">
    <source>
        <dbReference type="PROSITE" id="PS50846"/>
    </source>
</evidence>
<dbReference type="InterPro" id="IPR036163">
    <property type="entry name" value="HMA_dom_sf"/>
</dbReference>
<dbReference type="InterPro" id="IPR006121">
    <property type="entry name" value="HMA_dom"/>
</dbReference>
<feature type="domain" description="HMA" evidence="2">
    <location>
        <begin position="1"/>
        <end position="63"/>
    </location>
</feature>
<dbReference type="RefSeq" id="WP_091135022.1">
    <property type="nucleotide sequence ID" value="NZ_FMVJ01000006.1"/>
</dbReference>
<evidence type="ECO:0000313" key="3">
    <source>
        <dbReference type="EMBL" id="SCY77705.1"/>
    </source>
</evidence>
<dbReference type="Gene3D" id="3.30.70.100">
    <property type="match status" value="1"/>
</dbReference>
<dbReference type="PROSITE" id="PS01047">
    <property type="entry name" value="HMA_1"/>
    <property type="match status" value="1"/>
</dbReference>
<dbReference type="Proteomes" id="UP000199569">
    <property type="component" value="Unassembled WGS sequence"/>
</dbReference>
<accession>A0A1G5INK1</accession>
<evidence type="ECO:0000313" key="4">
    <source>
        <dbReference type="Proteomes" id="UP000199569"/>
    </source>
</evidence>
<dbReference type="STRING" id="549386.SAMN02927923_02226"/>
<protein>
    <submittedName>
        <fullName evidence="3">Copper chaperone</fullName>
    </submittedName>
</protein>
<dbReference type="GO" id="GO:0046872">
    <property type="term" value="F:metal ion binding"/>
    <property type="evidence" value="ECO:0007669"/>
    <property type="project" value="UniProtKB-KW"/>
</dbReference>
<sequence>MHRFHVPGMACSGCFAAVTKAIRTLDPQVQIEADLENRRIFVKSDKPEASLLTALENAGYPALPAPAEG</sequence>
<dbReference type="AlphaFoldDB" id="A0A1G5INK1"/>
<organism evidence="3 4">
    <name type="scientific">Microvirga guangxiensis</name>
    <dbReference type="NCBI Taxonomy" id="549386"/>
    <lineage>
        <taxon>Bacteria</taxon>
        <taxon>Pseudomonadati</taxon>
        <taxon>Pseudomonadota</taxon>
        <taxon>Alphaproteobacteria</taxon>
        <taxon>Hyphomicrobiales</taxon>
        <taxon>Methylobacteriaceae</taxon>
        <taxon>Microvirga</taxon>
    </lineage>
</organism>
<gene>
    <name evidence="3" type="ORF">SAMN02927923_02226</name>
</gene>
<proteinExistence type="predicted"/>
<evidence type="ECO:0000256" key="1">
    <source>
        <dbReference type="ARBA" id="ARBA00022723"/>
    </source>
</evidence>